<feature type="signal peptide" evidence="2">
    <location>
        <begin position="1"/>
        <end position="18"/>
    </location>
</feature>
<gene>
    <name evidence="3" type="ORF">MBHS_00433</name>
</gene>
<dbReference type="PROSITE" id="PS50005">
    <property type="entry name" value="TPR"/>
    <property type="match status" value="1"/>
</dbReference>
<protein>
    <submittedName>
        <fullName evidence="3">Uncharacterized protein</fullName>
    </submittedName>
</protein>
<proteinExistence type="predicted"/>
<dbReference type="EMBL" id="FMSV02000062">
    <property type="protein sequence ID" value="SEH04585.1"/>
    <property type="molecule type" value="Genomic_DNA"/>
</dbReference>
<dbReference type="AlphaFoldDB" id="A0A1H6F6H4"/>
<evidence type="ECO:0000313" key="3">
    <source>
        <dbReference type="EMBL" id="SEH04585.1"/>
    </source>
</evidence>
<dbReference type="RefSeq" id="WP_103918633.1">
    <property type="nucleotide sequence ID" value="NZ_FMSV02000062.1"/>
</dbReference>
<dbReference type="OrthoDB" id="255821at2"/>
<keyword evidence="2" id="KW-0732">Signal</keyword>
<keyword evidence="1" id="KW-0802">TPR repeat</keyword>
<dbReference type="PANTHER" id="PTHR44809:SF1">
    <property type="entry name" value="PROTEIN O-MANNOSYL-TRANSFERASE TMTC1"/>
    <property type="match status" value="1"/>
</dbReference>
<name>A0A1H6F6H4_9GAMM</name>
<feature type="repeat" description="TPR" evidence="1">
    <location>
        <begin position="228"/>
        <end position="261"/>
    </location>
</feature>
<reference evidence="3 4" key="1">
    <citation type="submission" date="2016-10" db="EMBL/GenBank/DDBJ databases">
        <authorList>
            <person name="de Groot N.N."/>
        </authorList>
    </citation>
    <scope>NUCLEOTIDE SEQUENCE [LARGE SCALE GENOMIC DNA]</scope>
    <source>
        <strain evidence="3">MBHS1</strain>
    </source>
</reference>
<evidence type="ECO:0000256" key="2">
    <source>
        <dbReference type="SAM" id="SignalP"/>
    </source>
</evidence>
<evidence type="ECO:0000313" key="4">
    <source>
        <dbReference type="Proteomes" id="UP000236724"/>
    </source>
</evidence>
<dbReference type="PANTHER" id="PTHR44809">
    <property type="match status" value="1"/>
</dbReference>
<dbReference type="InterPro" id="IPR052943">
    <property type="entry name" value="TMTC_O-mannosyl-trnsfr"/>
</dbReference>
<dbReference type="Proteomes" id="UP000236724">
    <property type="component" value="Unassembled WGS sequence"/>
</dbReference>
<keyword evidence="4" id="KW-1185">Reference proteome</keyword>
<dbReference type="SMART" id="SM00028">
    <property type="entry name" value="TPR"/>
    <property type="match status" value="3"/>
</dbReference>
<organism evidence="3 4">
    <name type="scientific">Candidatus Venteria ishoeyi</name>
    <dbReference type="NCBI Taxonomy" id="1899563"/>
    <lineage>
        <taxon>Bacteria</taxon>
        <taxon>Pseudomonadati</taxon>
        <taxon>Pseudomonadota</taxon>
        <taxon>Gammaproteobacteria</taxon>
        <taxon>Thiotrichales</taxon>
        <taxon>Thiotrichaceae</taxon>
        <taxon>Venteria</taxon>
    </lineage>
</organism>
<dbReference type="SUPFAM" id="SSF48452">
    <property type="entry name" value="TPR-like"/>
    <property type="match status" value="1"/>
</dbReference>
<sequence>MRSFILLFFLLLSLTTLAQTPPLVGKLAVIPLQNQTNDAQLDWVGIALQDSLTIDLWYLPVGKTHPLIWYSEEIAKSCPGMSLACVQGLKQADWLKIAQNKDYSHILWGSYQQAETKEKLQIHLQWLLVESGKVVAQQHFSAELSTLTQFSGSALLELLAKHGIQASKEQQERVLWPETNKVQGLRFNALGYWTQQQYYAAEKNAKPQLLTQWGNYLHQAVAKDANYANGWNNLGWYYFVAKNSEQEEQAFRQAIAANPSQLDANDGLGSLLKKSQQWELALEVSKQTCIQGVSFPNACSNLHKIYRDQGKAEQGIAFFSRLIKQLILPNERSKQADLFWNLAVLYKQQKNWLAARNAYQQALSYYQLDSQKFSLT</sequence>
<dbReference type="InterPro" id="IPR011990">
    <property type="entry name" value="TPR-like_helical_dom_sf"/>
</dbReference>
<dbReference type="Gene3D" id="1.25.40.10">
    <property type="entry name" value="Tetratricopeptide repeat domain"/>
    <property type="match status" value="2"/>
</dbReference>
<feature type="chain" id="PRO_5014886712" evidence="2">
    <location>
        <begin position="19"/>
        <end position="376"/>
    </location>
</feature>
<accession>A0A1H6F6H4</accession>
<evidence type="ECO:0000256" key="1">
    <source>
        <dbReference type="PROSITE-ProRule" id="PRU00339"/>
    </source>
</evidence>
<dbReference type="InterPro" id="IPR019734">
    <property type="entry name" value="TPR_rpt"/>
</dbReference>